<organism evidence="1 2">
    <name type="scientific">Araneus ventricosus</name>
    <name type="common">Orbweaver spider</name>
    <name type="synonym">Epeira ventricosa</name>
    <dbReference type="NCBI Taxonomy" id="182803"/>
    <lineage>
        <taxon>Eukaryota</taxon>
        <taxon>Metazoa</taxon>
        <taxon>Ecdysozoa</taxon>
        <taxon>Arthropoda</taxon>
        <taxon>Chelicerata</taxon>
        <taxon>Arachnida</taxon>
        <taxon>Araneae</taxon>
        <taxon>Araneomorphae</taxon>
        <taxon>Entelegynae</taxon>
        <taxon>Araneoidea</taxon>
        <taxon>Araneidae</taxon>
        <taxon>Araneus</taxon>
    </lineage>
</organism>
<evidence type="ECO:0000313" key="1">
    <source>
        <dbReference type="EMBL" id="GBM28847.1"/>
    </source>
</evidence>
<dbReference type="OrthoDB" id="6159421at2759"/>
<accession>A0A4Y2EJ78</accession>
<comment type="caution">
    <text evidence="1">The sequence shown here is derived from an EMBL/GenBank/DDBJ whole genome shotgun (WGS) entry which is preliminary data.</text>
</comment>
<dbReference type="EMBL" id="BGPR01170444">
    <property type="protein sequence ID" value="GBM28847.1"/>
    <property type="molecule type" value="Genomic_DNA"/>
</dbReference>
<proteinExistence type="predicted"/>
<dbReference type="AlphaFoldDB" id="A0A4Y2EJ78"/>
<dbReference type="Proteomes" id="UP000499080">
    <property type="component" value="Unassembled WGS sequence"/>
</dbReference>
<protein>
    <submittedName>
        <fullName evidence="1">Uncharacterized protein</fullName>
    </submittedName>
</protein>
<evidence type="ECO:0000313" key="2">
    <source>
        <dbReference type="Proteomes" id="UP000499080"/>
    </source>
</evidence>
<keyword evidence="2" id="KW-1185">Reference proteome</keyword>
<gene>
    <name evidence="1" type="ORF">AVEN_53716_1</name>
</gene>
<sequence length="84" mass="9893">MPGKCIFNKLWLDYKDWIATDEDPHKANFRICLKKLDLSSMGELALKSHMNPQRDFEAYAERKKKKKDKIRLAKLVNKKEGVDL</sequence>
<reference evidence="1 2" key="1">
    <citation type="journal article" date="2019" name="Sci. Rep.">
        <title>Orb-weaving spider Araneus ventricosus genome elucidates the spidroin gene catalogue.</title>
        <authorList>
            <person name="Kono N."/>
            <person name="Nakamura H."/>
            <person name="Ohtoshi R."/>
            <person name="Moran D.A.P."/>
            <person name="Shinohara A."/>
            <person name="Yoshida Y."/>
            <person name="Fujiwara M."/>
            <person name="Mori M."/>
            <person name="Tomita M."/>
            <person name="Arakawa K."/>
        </authorList>
    </citation>
    <scope>NUCLEOTIDE SEQUENCE [LARGE SCALE GENOMIC DNA]</scope>
</reference>
<name>A0A4Y2EJ78_ARAVE</name>